<dbReference type="PROSITE" id="PS51387">
    <property type="entry name" value="FAD_PCMH"/>
    <property type="match status" value="1"/>
</dbReference>
<evidence type="ECO:0000256" key="2">
    <source>
        <dbReference type="ARBA" id="ARBA00022630"/>
    </source>
</evidence>
<protein>
    <submittedName>
        <fullName evidence="6">FAD-binding domain-containing protein</fullName>
    </submittedName>
</protein>
<evidence type="ECO:0000259" key="5">
    <source>
        <dbReference type="PROSITE" id="PS51387"/>
    </source>
</evidence>
<sequence length="525" mass="55926">MSGILNTITGGLLGISINVPSALPSSAALAACAAIASGTQVLTEVWPTNEYTPQYTYAQNHYWSSANTDNVPACVVLPQNAQDVSEVVKILLAYPTVAFAVKSGGHNANFGFSSTGGVLISMTNNNSTTLSSNNQKATISPGATWAQAVSDLEPFGVTAVGGRVGDVGVGGLLLGCGLSFLSAQYGLPCDNVLDYEVVLSNSSIIHANSTSNSDLFGALKGGGNLFGIVTKFTVKVVPIGTVWGGYRTYSSSYASQLLAATQDFTENFPGPAAALFTTFEILADNLDQFITVFYFYNGPVVPPGVFDKFLPIPATSDMTTSQSYSSLLSQNAGIASQYGFRYSLRGATIPNLPSTNGTDLMMANYNNWISYVLSQGLLQQSTYIFTLIYQPMMISIPAASAVVNPLGNLLNLSTTYGDQMWMAGTVAWLESEMDTTAHSMLTDIMNDVASYARTKYPGAEASNFEAGGNIQHEYAPAIFMNDAMYDQQVFKGYGSDTYQRLKVVQRKYDPIGFFPGRTSGFNLTG</sequence>
<dbReference type="GO" id="GO:0016491">
    <property type="term" value="F:oxidoreductase activity"/>
    <property type="evidence" value="ECO:0007669"/>
    <property type="project" value="UniProtKB-KW"/>
</dbReference>
<dbReference type="InterPro" id="IPR050416">
    <property type="entry name" value="FAD-linked_Oxidoreductase"/>
</dbReference>
<evidence type="ECO:0000313" key="6">
    <source>
        <dbReference type="EMBL" id="KUJ08458.1"/>
    </source>
</evidence>
<gene>
    <name evidence="6" type="ORF">LY89DRAFT_788838</name>
</gene>
<dbReference type="AlphaFoldDB" id="A0A132B7S5"/>
<feature type="domain" description="FAD-binding PCMH-type" evidence="5">
    <location>
        <begin position="68"/>
        <end position="239"/>
    </location>
</feature>
<dbReference type="InterPro" id="IPR016169">
    <property type="entry name" value="FAD-bd_PCMH_sub2"/>
</dbReference>
<evidence type="ECO:0000313" key="7">
    <source>
        <dbReference type="Proteomes" id="UP000070700"/>
    </source>
</evidence>
<dbReference type="GO" id="GO:0071949">
    <property type="term" value="F:FAD binding"/>
    <property type="evidence" value="ECO:0007669"/>
    <property type="project" value="InterPro"/>
</dbReference>
<evidence type="ECO:0000256" key="4">
    <source>
        <dbReference type="ARBA" id="ARBA00023002"/>
    </source>
</evidence>
<dbReference type="OrthoDB" id="2151789at2759"/>
<dbReference type="GeneID" id="28832923"/>
<proteinExistence type="inferred from homology"/>
<dbReference type="InterPro" id="IPR036318">
    <property type="entry name" value="FAD-bd_PCMH-like_sf"/>
</dbReference>
<dbReference type="InParanoid" id="A0A132B7S5"/>
<dbReference type="InterPro" id="IPR006094">
    <property type="entry name" value="Oxid_FAD_bind_N"/>
</dbReference>
<reference evidence="6 7" key="1">
    <citation type="submission" date="2015-10" db="EMBL/GenBank/DDBJ databases">
        <title>Full genome of DAOMC 229536 Phialocephala scopiformis, a fungal endophyte of spruce producing the potent anti-insectan compound rugulosin.</title>
        <authorList>
            <consortium name="DOE Joint Genome Institute"/>
            <person name="Walker A.K."/>
            <person name="Frasz S.L."/>
            <person name="Seifert K.A."/>
            <person name="Miller J.D."/>
            <person name="Mondo S.J."/>
            <person name="Labutti K."/>
            <person name="Lipzen A."/>
            <person name="Dockter R."/>
            <person name="Kennedy M."/>
            <person name="Grigoriev I.V."/>
            <person name="Spatafora J.W."/>
        </authorList>
    </citation>
    <scope>NUCLEOTIDE SEQUENCE [LARGE SCALE GENOMIC DNA]</scope>
    <source>
        <strain evidence="6 7">CBS 120377</strain>
    </source>
</reference>
<dbReference type="Pfam" id="PF01565">
    <property type="entry name" value="FAD_binding_4"/>
    <property type="match status" value="1"/>
</dbReference>
<dbReference type="KEGG" id="psco:LY89DRAFT_788838"/>
<comment type="similarity">
    <text evidence="1">Belongs to the oxygen-dependent FAD-linked oxidoreductase family.</text>
</comment>
<keyword evidence="4" id="KW-0560">Oxidoreductase</keyword>
<evidence type="ECO:0000256" key="1">
    <source>
        <dbReference type="ARBA" id="ARBA00005466"/>
    </source>
</evidence>
<keyword evidence="7" id="KW-1185">Reference proteome</keyword>
<dbReference type="PANTHER" id="PTHR42973:SF13">
    <property type="entry name" value="FAD-BINDING PCMH-TYPE DOMAIN-CONTAINING PROTEIN"/>
    <property type="match status" value="1"/>
</dbReference>
<keyword evidence="2" id="KW-0285">Flavoprotein</keyword>
<dbReference type="PANTHER" id="PTHR42973">
    <property type="entry name" value="BINDING OXIDOREDUCTASE, PUTATIVE (AFU_ORTHOLOGUE AFUA_1G17690)-RELATED"/>
    <property type="match status" value="1"/>
</dbReference>
<keyword evidence="3" id="KW-0274">FAD</keyword>
<dbReference type="RefSeq" id="XP_018062813.1">
    <property type="nucleotide sequence ID" value="XM_018223197.1"/>
</dbReference>
<dbReference type="Gene3D" id="3.30.465.10">
    <property type="match status" value="1"/>
</dbReference>
<dbReference type="EMBL" id="KQ947435">
    <property type="protein sequence ID" value="KUJ08458.1"/>
    <property type="molecule type" value="Genomic_DNA"/>
</dbReference>
<name>A0A132B7S5_MOLSC</name>
<dbReference type="SUPFAM" id="SSF56176">
    <property type="entry name" value="FAD-binding/transporter-associated domain-like"/>
    <property type="match status" value="1"/>
</dbReference>
<accession>A0A132B7S5</accession>
<evidence type="ECO:0000256" key="3">
    <source>
        <dbReference type="ARBA" id="ARBA00022827"/>
    </source>
</evidence>
<dbReference type="Proteomes" id="UP000070700">
    <property type="component" value="Unassembled WGS sequence"/>
</dbReference>
<organism evidence="6 7">
    <name type="scientific">Mollisia scopiformis</name>
    <name type="common">Conifer needle endophyte fungus</name>
    <name type="synonym">Phialocephala scopiformis</name>
    <dbReference type="NCBI Taxonomy" id="149040"/>
    <lineage>
        <taxon>Eukaryota</taxon>
        <taxon>Fungi</taxon>
        <taxon>Dikarya</taxon>
        <taxon>Ascomycota</taxon>
        <taxon>Pezizomycotina</taxon>
        <taxon>Leotiomycetes</taxon>
        <taxon>Helotiales</taxon>
        <taxon>Mollisiaceae</taxon>
        <taxon>Mollisia</taxon>
    </lineage>
</organism>
<dbReference type="InterPro" id="IPR016166">
    <property type="entry name" value="FAD-bd_PCMH"/>
</dbReference>